<dbReference type="OrthoDB" id="5394539at2759"/>
<accession>A0A6P6XML5</accession>
<dbReference type="OMA" id="ERVIRCV"/>
<evidence type="ECO:0000313" key="2">
    <source>
        <dbReference type="RefSeq" id="XP_027194730.1"/>
    </source>
</evidence>
<protein>
    <submittedName>
        <fullName evidence="2">Glutamyl-tRNA(Gln) amidotransferase subunit C, mitochondrial-like</fullName>
    </submittedName>
</protein>
<dbReference type="FunCoup" id="A0A6P6XML5">
    <property type="interactions" value="837"/>
</dbReference>
<reference evidence="2" key="1">
    <citation type="submission" date="2025-08" db="UniProtKB">
        <authorList>
            <consortium name="RefSeq"/>
        </authorList>
    </citation>
    <scope>IDENTIFICATION</scope>
    <source>
        <strain evidence="2">Airmid</strain>
    </source>
</reference>
<dbReference type="CTD" id="283459"/>
<dbReference type="GeneID" id="113789397"/>
<dbReference type="Proteomes" id="UP000515146">
    <property type="component" value="Unplaced"/>
</dbReference>
<name>A0A6P6XML5_DERPT</name>
<sequence length="107" mass="12369">MSSNVRQSVTKLVPLLERLSLVRINQDALERVIRCVEFSKQIDQIDPNKLINAKPMISPSAENDNKCVYMRDDLVEPTDRVEIVKNAQKLVEDYFVTPSKHKHYSDL</sequence>
<evidence type="ECO:0000313" key="1">
    <source>
        <dbReference type="Proteomes" id="UP000515146"/>
    </source>
</evidence>
<organism evidence="1 2">
    <name type="scientific">Dermatophagoides pteronyssinus</name>
    <name type="common">European house dust mite</name>
    <dbReference type="NCBI Taxonomy" id="6956"/>
    <lineage>
        <taxon>Eukaryota</taxon>
        <taxon>Metazoa</taxon>
        <taxon>Ecdysozoa</taxon>
        <taxon>Arthropoda</taxon>
        <taxon>Chelicerata</taxon>
        <taxon>Arachnida</taxon>
        <taxon>Acari</taxon>
        <taxon>Acariformes</taxon>
        <taxon>Sarcoptiformes</taxon>
        <taxon>Astigmata</taxon>
        <taxon>Psoroptidia</taxon>
        <taxon>Analgoidea</taxon>
        <taxon>Pyroglyphidae</taxon>
        <taxon>Dermatophagoidinae</taxon>
        <taxon>Dermatophagoides</taxon>
    </lineage>
</organism>
<dbReference type="GO" id="GO:0006450">
    <property type="term" value="P:regulation of translational fidelity"/>
    <property type="evidence" value="ECO:0007669"/>
    <property type="project" value="InterPro"/>
</dbReference>
<dbReference type="InParanoid" id="A0A6P6XML5"/>
<dbReference type="SUPFAM" id="SSF141000">
    <property type="entry name" value="Glu-tRNAGln amidotransferase C subunit"/>
    <property type="match status" value="1"/>
</dbReference>
<dbReference type="KEGG" id="dpte:113789397"/>
<dbReference type="RefSeq" id="XP_027194730.1">
    <property type="nucleotide sequence ID" value="XM_027338929.1"/>
</dbReference>
<dbReference type="InterPro" id="IPR036113">
    <property type="entry name" value="Asp/Glu-ADT_sf_sub_c"/>
</dbReference>
<keyword evidence="1" id="KW-1185">Reference proteome</keyword>
<gene>
    <name evidence="2" type="primary">LOC113789397</name>
</gene>
<dbReference type="AlphaFoldDB" id="A0A6P6XML5"/>
<proteinExistence type="predicted"/>